<reference evidence="1" key="1">
    <citation type="submission" date="2015-10" db="EMBL/GenBank/DDBJ databases">
        <authorList>
            <person name="Gilbert D.G."/>
        </authorList>
    </citation>
    <scope>NUCLEOTIDE SEQUENCE</scope>
    <source>
        <strain evidence="1">Phyl III-seqv23</strain>
    </source>
</reference>
<dbReference type="AlphaFoldDB" id="A0A0S4TX52"/>
<evidence type="ECO:0000313" key="1">
    <source>
        <dbReference type="EMBL" id="CUV14109.1"/>
    </source>
</evidence>
<organism evidence="1">
    <name type="scientific">Ralstonia solanacearum</name>
    <name type="common">Pseudomonas solanacearum</name>
    <dbReference type="NCBI Taxonomy" id="305"/>
    <lineage>
        <taxon>Bacteria</taxon>
        <taxon>Pseudomonadati</taxon>
        <taxon>Pseudomonadota</taxon>
        <taxon>Betaproteobacteria</taxon>
        <taxon>Burkholderiales</taxon>
        <taxon>Burkholderiaceae</taxon>
        <taxon>Ralstonia</taxon>
        <taxon>Ralstonia solanacearum species complex</taxon>
    </lineage>
</organism>
<proteinExistence type="predicted"/>
<gene>
    <name evidence="1" type="ORF">RUN39_v1_700001</name>
</gene>
<sequence>MRAKAVIADKGYDSDAFGLHSLRQAR</sequence>
<accession>A0A0S4TX52</accession>
<protein>
    <submittedName>
        <fullName evidence="1">Uncharacterized protein</fullName>
    </submittedName>
</protein>
<dbReference type="EMBL" id="LN899819">
    <property type="protein sequence ID" value="CUV14109.1"/>
    <property type="molecule type" value="Genomic_DNA"/>
</dbReference>
<name>A0A0S4TX52_RALSL</name>